<proteinExistence type="predicted"/>
<organism evidence="2 3">
    <name type="scientific">Pectobacterium polonicum</name>
    <dbReference type="NCBI Taxonomy" id="2485124"/>
    <lineage>
        <taxon>Bacteria</taxon>
        <taxon>Pseudomonadati</taxon>
        <taxon>Pseudomonadota</taxon>
        <taxon>Gammaproteobacteria</taxon>
        <taxon>Enterobacterales</taxon>
        <taxon>Pectobacteriaceae</taxon>
        <taxon>Pectobacterium</taxon>
    </lineage>
</organism>
<dbReference type="Gene3D" id="3.30.565.10">
    <property type="entry name" value="Histidine kinase-like ATPase, C-terminal domain"/>
    <property type="match status" value="1"/>
</dbReference>
<name>A0AAE9NKZ9_9GAMM</name>
<dbReference type="KEGG" id="ppoo:LW347_13760"/>
<dbReference type="PANTHER" id="PTHR32387">
    <property type="entry name" value="WU:FJ29H11"/>
    <property type="match status" value="1"/>
</dbReference>
<feature type="domain" description="Protein NO VEIN C-terminal" evidence="1">
    <location>
        <begin position="1676"/>
        <end position="1736"/>
    </location>
</feature>
<dbReference type="Pfam" id="PF13020">
    <property type="entry name" value="NOV_C"/>
    <property type="match status" value="1"/>
</dbReference>
<evidence type="ECO:0000313" key="3">
    <source>
        <dbReference type="Proteomes" id="UP001059272"/>
    </source>
</evidence>
<dbReference type="Proteomes" id="UP001059272">
    <property type="component" value="Chromosome"/>
</dbReference>
<dbReference type="SUPFAM" id="SSF55874">
    <property type="entry name" value="ATPase domain of HSP90 chaperone/DNA topoisomerase II/histidine kinase"/>
    <property type="match status" value="1"/>
</dbReference>
<dbReference type="EMBL" id="CP090065">
    <property type="protein sequence ID" value="UVO06974.1"/>
    <property type="molecule type" value="Genomic_DNA"/>
</dbReference>
<dbReference type="NCBIfam" id="NF047352">
    <property type="entry name" value="P_loop_sacsin"/>
    <property type="match status" value="1"/>
</dbReference>
<dbReference type="RefSeq" id="WP_258882617.1">
    <property type="nucleotide sequence ID" value="NZ_CP090065.1"/>
</dbReference>
<dbReference type="InterPro" id="IPR036890">
    <property type="entry name" value="HATPase_C_sf"/>
</dbReference>
<accession>A0AAE9NKZ9</accession>
<dbReference type="InterPro" id="IPR024975">
    <property type="entry name" value="NOV_C"/>
</dbReference>
<evidence type="ECO:0000259" key="1">
    <source>
        <dbReference type="Pfam" id="PF13020"/>
    </source>
</evidence>
<reference evidence="2" key="1">
    <citation type="submission" date="2021-12" db="EMBL/GenBank/DDBJ databases">
        <title>Genome sequence of novel Pectobacterium sp. causing blackleg.</title>
        <authorList>
            <person name="Wang J."/>
        </authorList>
    </citation>
    <scope>NUCLEOTIDE SEQUENCE</scope>
    <source>
        <strain evidence="2">BY21311</strain>
    </source>
</reference>
<dbReference type="InterPro" id="IPR052957">
    <property type="entry name" value="Auxin_embryo_med"/>
</dbReference>
<evidence type="ECO:0000313" key="2">
    <source>
        <dbReference type="EMBL" id="UVO06974.1"/>
    </source>
</evidence>
<sequence>MSEIVDQQQLEIHQAADDLRQGIKSVLGHAVQAYREELKVYQSLQNLNEVIGTEYGNRVIYELIQNAHDAHTSDERGRIAVSLSLENASQGTLYIANEGRGFSRKDVEAIKNLATSSKGIGEGIGNKGLGFRSIEALTQSVRIYSRSDTNGKEMFEGYCFRFANINEIAQSIRALGVDDATSDKVAKTLPRYLVPVPLEEQPDDVRAFARNGFSTVIVAPLENEAAVTLAKTQVKELTNRDVPLMLFLDRIIEISIEILSPDNKSEKCTMQRQQKALGIIPDSPDVTLYEVNVGKRKSFLVAKSNVDKVRVHQAVTSSVSQAPQLKRWLNWKGTPVVSIAVGLNKSSVTSGRLYNFLPMSAEAISPIYGYIDAPFFADIDRRNADMNLPLNQLLMEVAAETCATAALSIVTRELAIGAHAVFDLFAWAGNHRRMMQTALERKETSLSKVRLIPVITAQGKQQWSSLEEVFIWPGGKFALLKPKDIARYSRAHLVSTELNTLRIARLREIAKFSYMLHSLDPSPQALAKWAEAFAHSLVERKSPPATWTKFYDDLVTLFAAAKVKLSTLDKCQIIYDRQGKLRPAGGHDGNEHSGVFVRRRVTRGDKKKEKGSVGIPLPPTVISRNYRFLDEKIVLSAATFNAFTSADLIREYDPIKALSGLKNALSDKATVKQRQDALLWAFEVWRCSSVIVDAELKKADLYVPVQSGWFAASKAMFSSSWTPIGKVVESYLTGAAASSADCNQSLGFILIAQQDWPGGVQNAKTEWTKFLRTIGVSDGLQPIESKVKTRADGYVWNNFLRNGDEREGFDSDWCTEVMRARISFYHPQTAYTPEGKIWRLPGQLEHLLLPVDLREQLCTLIFAFLKTQDAEFFTFKIGRFERPSSQTDSQTLPTPLGVFLRTKSWLSSTSSLSEGVWFSRPDACWASRERRNKPPRFVDHLLEHSVDIVEENQLAERLFSAKIGLRDWNNSGTALDRMRKLVNIVTQLNAGDRTDLQREYQRSWREILDRDEALPEGLDLIAFRRGKHEVLRGKSDLPPTVIVTSATQKIEAQMLASAGYAILSIGLEDTDKLITCLGDTRRFLPRKIDDGGVQLRLDGEPFYPNACDPLLISFDMNWLPEILIIGLALLAENLERGVHSSTVEKQLRAIRVRRCKTLSFAVQGDDATPTESFVSYAWPHETLPTLIIEEGLAFNWNTLAKISRNLSRLVDARLRFIETLLLRLAVGRDDGPFTKPDEATLAFEMNCDVQMIRDHYARLRTDITHVITMLLPVVAYFKGIELAQNLQREYELSRAVFDARNWIAMHLPDIEFSTEKVLEVCETATDRVELRKMLSLNFQQFNQALKALGETPLSYEDTLRRLFTVYVGQRRSYIIDRLRRHYLVTFDSGGDLSQYIQQKSLDFIAFNPGWILTHETLNRDIVDSQIDSRLMSELGPDNGEELSALNTLLDANRKKVREFAVQAQPLISVWCRKNGDQVHSYWQQNEPQMFCRQLENMGFLDFRPLVPDLLPDYCLRAGLWPSTMPLSLDKDVLNIDMSWVSQEKERVEQAKRQQELERRSIFFAGKSLDTASPLFADQFRELASADGSWQGRSQRKTQSLMDFGAGTMRQTSGGVGAKRTGHLYREPRMTPAQQKAMGLASEWLAFQYLRERFPDYTDETCWVSGNRASFLGGDEGDDSAGYDFLVKTPKVEWFFEVKSTLEDGQEFELTANELRVASSIAKDASRRYRILYVPHVFSPDKWSVIELPNPMGDKTRNYFSVVGQGSLRLRFQRQDS</sequence>
<dbReference type="PANTHER" id="PTHR32387:SF0">
    <property type="entry name" value="PROTEIN NO VEIN"/>
    <property type="match status" value="1"/>
</dbReference>
<gene>
    <name evidence="2" type="ORF">LW347_13760</name>
</gene>
<protein>
    <submittedName>
        <fullName evidence="2">DUF3883 domain-containing protein</fullName>
    </submittedName>
</protein>